<proteinExistence type="inferred from homology"/>
<dbReference type="FunFam" id="3.40.50.150:FF:000109">
    <property type="entry name" value="rRNA adenine N(6)-methyltransferase"/>
    <property type="match status" value="1"/>
</dbReference>
<feature type="binding site" evidence="11">
    <location>
        <position position="112"/>
    </location>
    <ligand>
        <name>S-adenosyl-L-methionine</name>
        <dbReference type="ChEBI" id="CHEBI:59789"/>
    </ligand>
</feature>
<dbReference type="InterPro" id="IPR011530">
    <property type="entry name" value="rRNA_adenine_dimethylase"/>
</dbReference>
<comment type="similarity">
    <text evidence="11 12">Belongs to the class I-like SAM-binding methyltransferase superfamily. rRNA adenine N(6)-methyltransferase family.</text>
</comment>
<evidence type="ECO:0000256" key="12">
    <source>
        <dbReference type="RuleBase" id="RU362106"/>
    </source>
</evidence>
<keyword evidence="8" id="KW-0805">Transcription regulation</keyword>
<dbReference type="Proteomes" id="UP001233999">
    <property type="component" value="Unassembled WGS sequence"/>
</dbReference>
<dbReference type="GO" id="GO:0034246">
    <property type="term" value="F:mitochondrial transcription factor activity"/>
    <property type="evidence" value="ECO:0007669"/>
    <property type="project" value="TreeGrafter"/>
</dbReference>
<name>A0AAD8A3U5_DIPPU</name>
<dbReference type="GO" id="GO:0005759">
    <property type="term" value="C:mitochondrial matrix"/>
    <property type="evidence" value="ECO:0007669"/>
    <property type="project" value="TreeGrafter"/>
</dbReference>
<comment type="subcellular location">
    <subcellularLocation>
        <location evidence="1">Mitochondrion</location>
    </subcellularLocation>
</comment>
<evidence type="ECO:0000256" key="10">
    <source>
        <dbReference type="ARBA" id="ARBA00023163"/>
    </source>
</evidence>
<feature type="binding site" evidence="11">
    <location>
        <position position="142"/>
    </location>
    <ligand>
        <name>S-adenosyl-L-methionine</name>
        <dbReference type="ChEBI" id="CHEBI:59789"/>
    </ligand>
</feature>
<dbReference type="NCBIfam" id="TIGR00755">
    <property type="entry name" value="ksgA"/>
    <property type="match status" value="1"/>
</dbReference>
<evidence type="ECO:0000256" key="4">
    <source>
        <dbReference type="ARBA" id="ARBA00022679"/>
    </source>
</evidence>
<reference evidence="14" key="2">
    <citation type="submission" date="2023-05" db="EMBL/GenBank/DDBJ databases">
        <authorList>
            <person name="Fouks B."/>
        </authorList>
    </citation>
    <scope>NUCLEOTIDE SEQUENCE</scope>
    <source>
        <strain evidence="14">Stay&amp;Tobe</strain>
        <tissue evidence="14">Testes</tissue>
    </source>
</reference>
<dbReference type="InterPro" id="IPR023165">
    <property type="entry name" value="rRNA_Ade_diMease-like_C"/>
</dbReference>
<dbReference type="Gene3D" id="3.40.50.150">
    <property type="entry name" value="Vaccinia Virus protein VP39"/>
    <property type="match status" value="1"/>
</dbReference>
<evidence type="ECO:0000256" key="11">
    <source>
        <dbReference type="PROSITE-ProRule" id="PRU01026"/>
    </source>
</evidence>
<feature type="binding site" evidence="11">
    <location>
        <position position="39"/>
    </location>
    <ligand>
        <name>S-adenosyl-L-methionine</name>
        <dbReference type="ChEBI" id="CHEBI:59789"/>
    </ligand>
</feature>
<keyword evidence="5 11" id="KW-0949">S-adenosyl-L-methionine</keyword>
<keyword evidence="7" id="KW-0809">Transit peptide</keyword>
<dbReference type="InterPro" id="IPR001737">
    <property type="entry name" value="KsgA/Erm"/>
</dbReference>
<dbReference type="FunFam" id="1.10.8.100:FF:000006">
    <property type="entry name" value="rRNA adenine N(6)-methyltransferase"/>
    <property type="match status" value="1"/>
</dbReference>
<accession>A0AAD8A3U5</accession>
<feature type="binding site" evidence="11">
    <location>
        <position position="64"/>
    </location>
    <ligand>
        <name>S-adenosyl-L-methionine</name>
        <dbReference type="ChEBI" id="CHEBI:59789"/>
    </ligand>
</feature>
<keyword evidence="15" id="KW-1185">Reference proteome</keyword>
<dbReference type="GO" id="GO:0000179">
    <property type="term" value="F:rRNA (adenine-N6,N6-)-dimethyltransferase activity"/>
    <property type="evidence" value="ECO:0007669"/>
    <property type="project" value="UniProtKB-UniRule"/>
</dbReference>
<keyword evidence="4 11" id="KW-0808">Transferase</keyword>
<evidence type="ECO:0000256" key="5">
    <source>
        <dbReference type="ARBA" id="ARBA00022691"/>
    </source>
</evidence>
<feature type="non-terminal residue" evidence="14">
    <location>
        <position position="352"/>
    </location>
</feature>
<dbReference type="SUPFAM" id="SSF53335">
    <property type="entry name" value="S-adenosyl-L-methionine-dependent methyltransferases"/>
    <property type="match status" value="1"/>
</dbReference>
<feature type="domain" description="Ribosomal RNA adenine methylase transferase N-terminal" evidence="13">
    <location>
        <begin position="44"/>
        <end position="235"/>
    </location>
</feature>
<dbReference type="InterPro" id="IPR020598">
    <property type="entry name" value="rRNA_Ade_methylase_Trfase_N"/>
</dbReference>
<dbReference type="EC" id="2.1.1.-" evidence="12"/>
<dbReference type="EMBL" id="JASPKZ010004177">
    <property type="protein sequence ID" value="KAJ9590948.1"/>
    <property type="molecule type" value="Genomic_DNA"/>
</dbReference>
<keyword evidence="10" id="KW-0804">Transcription</keyword>
<comment type="caution">
    <text evidence="14">The sequence shown here is derived from an EMBL/GenBank/DDBJ whole genome shotgun (WGS) entry which is preliminary data.</text>
</comment>
<dbReference type="PANTHER" id="PTHR11727:SF17">
    <property type="entry name" value="DIMETHYLADENOSINE TRANSFERASE 1, MITOCHONDRIAL"/>
    <property type="match status" value="1"/>
</dbReference>
<evidence type="ECO:0000256" key="1">
    <source>
        <dbReference type="ARBA" id="ARBA00004173"/>
    </source>
</evidence>
<dbReference type="GO" id="GO:0006391">
    <property type="term" value="P:transcription initiation at mitochondrial promoter"/>
    <property type="evidence" value="ECO:0007669"/>
    <property type="project" value="TreeGrafter"/>
</dbReference>
<organism evidence="14 15">
    <name type="scientific">Diploptera punctata</name>
    <name type="common">Pacific beetle cockroach</name>
    <dbReference type="NCBI Taxonomy" id="6984"/>
    <lineage>
        <taxon>Eukaryota</taxon>
        <taxon>Metazoa</taxon>
        <taxon>Ecdysozoa</taxon>
        <taxon>Arthropoda</taxon>
        <taxon>Hexapoda</taxon>
        <taxon>Insecta</taxon>
        <taxon>Pterygota</taxon>
        <taxon>Neoptera</taxon>
        <taxon>Polyneoptera</taxon>
        <taxon>Dictyoptera</taxon>
        <taxon>Blattodea</taxon>
        <taxon>Blaberoidea</taxon>
        <taxon>Blaberidae</taxon>
        <taxon>Diplopterinae</taxon>
        <taxon>Diploptera</taxon>
    </lineage>
</organism>
<gene>
    <name evidence="14" type="ORF">L9F63_016046</name>
</gene>
<dbReference type="GO" id="GO:0003723">
    <property type="term" value="F:RNA binding"/>
    <property type="evidence" value="ECO:0007669"/>
    <property type="project" value="UniProtKB-UniRule"/>
</dbReference>
<dbReference type="PROSITE" id="PS51689">
    <property type="entry name" value="SAM_RNA_A_N6_MT"/>
    <property type="match status" value="1"/>
</dbReference>
<evidence type="ECO:0000259" key="13">
    <source>
        <dbReference type="SMART" id="SM00650"/>
    </source>
</evidence>
<sequence length="352" mass="40561">MAVARGVQEAMRLPPLPTIRDILRLYRLRALRNLSQNFLMDQRLTDKIVKAAGRITNNEVCEVGPGPGGITRSILNRNPSQLIVIEKDERFMPALELLTESCDGRMQVILGDVLSFDMSKMFSDDKRRSWEESPPRINIIGNLPFSVSTPLIIKWIHAISERRNAWTYGRTQLTLTFQKEVAERMVADIMSPQRCRLSVMCQNWCDVQHKFTIPGRAFVPKPDVDVGVVHFTPLIEPKIPFPFHLVEKVVRSIFSYRQKYSIRGAETLFPTPIRELLGKKMYQIADIDPTTRPFQLTIEEFGRLCEAYVSVCDQDPRLYKYNHRGSKKDNELLLEDNILDEITKMIEDIPLS</sequence>
<dbReference type="PANTHER" id="PTHR11727">
    <property type="entry name" value="DIMETHYLADENOSINE TRANSFERASE"/>
    <property type="match status" value="1"/>
</dbReference>
<keyword evidence="6 11" id="KW-0694">RNA-binding</keyword>
<keyword evidence="2 12" id="KW-0698">rRNA processing</keyword>
<protein>
    <recommendedName>
        <fullName evidence="12">rRNA adenine N(6)-methyltransferase</fullName>
        <ecNumber evidence="12">2.1.1.-</ecNumber>
    </recommendedName>
</protein>
<evidence type="ECO:0000256" key="7">
    <source>
        <dbReference type="ARBA" id="ARBA00022946"/>
    </source>
</evidence>
<keyword evidence="3 11" id="KW-0489">Methyltransferase</keyword>
<evidence type="ECO:0000256" key="3">
    <source>
        <dbReference type="ARBA" id="ARBA00022603"/>
    </source>
</evidence>
<evidence type="ECO:0000256" key="8">
    <source>
        <dbReference type="ARBA" id="ARBA00023015"/>
    </source>
</evidence>
<evidence type="ECO:0000256" key="2">
    <source>
        <dbReference type="ARBA" id="ARBA00022552"/>
    </source>
</evidence>
<dbReference type="InterPro" id="IPR029063">
    <property type="entry name" value="SAM-dependent_MTases_sf"/>
</dbReference>
<evidence type="ECO:0000313" key="15">
    <source>
        <dbReference type="Proteomes" id="UP001233999"/>
    </source>
</evidence>
<dbReference type="Pfam" id="PF00398">
    <property type="entry name" value="RrnaAD"/>
    <property type="match status" value="1"/>
</dbReference>
<evidence type="ECO:0000256" key="6">
    <source>
        <dbReference type="ARBA" id="ARBA00022884"/>
    </source>
</evidence>
<feature type="binding site" evidence="11">
    <location>
        <position position="86"/>
    </location>
    <ligand>
        <name>S-adenosyl-L-methionine</name>
        <dbReference type="ChEBI" id="CHEBI:59789"/>
    </ligand>
</feature>
<feature type="binding site" evidence="11">
    <location>
        <position position="37"/>
    </location>
    <ligand>
        <name>S-adenosyl-L-methionine</name>
        <dbReference type="ChEBI" id="CHEBI:59789"/>
    </ligand>
</feature>
<dbReference type="SMART" id="SM00650">
    <property type="entry name" value="rADc"/>
    <property type="match status" value="1"/>
</dbReference>
<dbReference type="AlphaFoldDB" id="A0AAD8A3U5"/>
<reference evidence="14" key="1">
    <citation type="journal article" date="2023" name="IScience">
        <title>Live-bearing cockroach genome reveals convergent evolutionary mechanisms linked to viviparity in insects and beyond.</title>
        <authorList>
            <person name="Fouks B."/>
            <person name="Harrison M.C."/>
            <person name="Mikhailova A.A."/>
            <person name="Marchal E."/>
            <person name="English S."/>
            <person name="Carruthers M."/>
            <person name="Jennings E.C."/>
            <person name="Chiamaka E.L."/>
            <person name="Frigard R.A."/>
            <person name="Pippel M."/>
            <person name="Attardo G.M."/>
            <person name="Benoit J.B."/>
            <person name="Bornberg-Bauer E."/>
            <person name="Tobe S.S."/>
        </authorList>
    </citation>
    <scope>NUCLEOTIDE SEQUENCE</scope>
    <source>
        <strain evidence="14">Stay&amp;Tobe</strain>
    </source>
</reference>
<evidence type="ECO:0000256" key="9">
    <source>
        <dbReference type="ARBA" id="ARBA00023128"/>
    </source>
</evidence>
<evidence type="ECO:0000313" key="14">
    <source>
        <dbReference type="EMBL" id="KAJ9590948.1"/>
    </source>
</evidence>
<keyword evidence="9" id="KW-0496">Mitochondrion</keyword>
<dbReference type="Gene3D" id="1.10.8.100">
    <property type="entry name" value="Ribosomal RNA adenine dimethylase-like, domain 2"/>
    <property type="match status" value="1"/>
</dbReference>